<comment type="caution">
    <text evidence="2">The sequence shown here is derived from an EMBL/GenBank/DDBJ whole genome shotgun (WGS) entry which is preliminary data.</text>
</comment>
<name>A0ABR2IBB5_9PEZI</name>
<keyword evidence="3" id="KW-1185">Reference proteome</keyword>
<accession>A0ABR2IBB5</accession>
<reference evidence="2 3" key="1">
    <citation type="journal article" date="2024" name="IMA Fungus">
        <title>Apiospora arundinis, a panoply of carbohydrate-active enzymes and secondary metabolites.</title>
        <authorList>
            <person name="Sorensen T."/>
            <person name="Petersen C."/>
            <person name="Muurmann A.T."/>
            <person name="Christiansen J.V."/>
            <person name="Brundto M.L."/>
            <person name="Overgaard C.K."/>
            <person name="Boysen A.T."/>
            <person name="Wollenberg R.D."/>
            <person name="Larsen T.O."/>
            <person name="Sorensen J.L."/>
            <person name="Nielsen K.L."/>
            <person name="Sondergaard T.E."/>
        </authorList>
    </citation>
    <scope>NUCLEOTIDE SEQUENCE [LARGE SCALE GENOMIC DNA]</scope>
    <source>
        <strain evidence="2 3">AAU 773</strain>
    </source>
</reference>
<dbReference type="Proteomes" id="UP001390339">
    <property type="component" value="Unassembled WGS sequence"/>
</dbReference>
<gene>
    <name evidence="2" type="ORF">PGQ11_010830</name>
</gene>
<evidence type="ECO:0000313" key="2">
    <source>
        <dbReference type="EMBL" id="KAK8860096.1"/>
    </source>
</evidence>
<evidence type="ECO:0000313" key="3">
    <source>
        <dbReference type="Proteomes" id="UP001390339"/>
    </source>
</evidence>
<sequence>MPVFPYSPIDLSRDAIRIVRLYQGTFVPDIRCELIETFLSELDGVPYEALSYTWGGDPLTEDGAQIVLNDRKVSVTTNLFEALMSLRLPDRDRILWVDALCIDQANDQEKGHQVGQMRLVYQHAESVLIWLGQCMPQVEYAMEMMAILDKRALQHSDYKKHPLQVWSKESSELKLGSDCEVATGFKYLLARPWFQRIWVLQEVACARSATVVCGTHAVSSRTFAFMPTLLEGQHWDQQIDAKAVLELMPGPMRRESWFSEDRTLATLLKKFELCQASVKLDRIYALLGISSDASDPQRFPPTYSLTMGELIQNTISFFLFGRIPEDATTEINHLYIDQLPDWDLPELVHTLRKPGPFWMHVFDWAVARYRDDLILGLVHSRVFDAHTIMSDSLVAPATVLAYRILTDLEPPSLDKALSDRKYWFQYWWSSPEARKYAPGSLVYLANDYRAPKFLQRLVDLRSEVFAIGSSNITLG</sequence>
<evidence type="ECO:0000259" key="1">
    <source>
        <dbReference type="Pfam" id="PF06985"/>
    </source>
</evidence>
<dbReference type="InterPro" id="IPR052895">
    <property type="entry name" value="HetReg/Transcr_Mod"/>
</dbReference>
<dbReference type="PANTHER" id="PTHR24148">
    <property type="entry name" value="ANKYRIN REPEAT DOMAIN-CONTAINING PROTEIN 39 HOMOLOG-RELATED"/>
    <property type="match status" value="1"/>
</dbReference>
<feature type="domain" description="Heterokaryon incompatibility" evidence="1">
    <location>
        <begin position="47"/>
        <end position="202"/>
    </location>
</feature>
<protein>
    <submittedName>
        <fullName evidence="2">HET-domain-containing protein</fullName>
    </submittedName>
</protein>
<dbReference type="PANTHER" id="PTHR24148:SF78">
    <property type="entry name" value="HETEROKARYON INCOMPATIBILITY DOMAIN-CONTAINING PROTEIN"/>
    <property type="match status" value="1"/>
</dbReference>
<proteinExistence type="predicted"/>
<dbReference type="InterPro" id="IPR010730">
    <property type="entry name" value="HET"/>
</dbReference>
<organism evidence="2 3">
    <name type="scientific">Apiospora arundinis</name>
    <dbReference type="NCBI Taxonomy" id="335852"/>
    <lineage>
        <taxon>Eukaryota</taxon>
        <taxon>Fungi</taxon>
        <taxon>Dikarya</taxon>
        <taxon>Ascomycota</taxon>
        <taxon>Pezizomycotina</taxon>
        <taxon>Sordariomycetes</taxon>
        <taxon>Xylariomycetidae</taxon>
        <taxon>Amphisphaeriales</taxon>
        <taxon>Apiosporaceae</taxon>
        <taxon>Apiospora</taxon>
    </lineage>
</organism>
<dbReference type="Pfam" id="PF06985">
    <property type="entry name" value="HET"/>
    <property type="match status" value="1"/>
</dbReference>
<dbReference type="EMBL" id="JAPCWZ010000006">
    <property type="protein sequence ID" value="KAK8860096.1"/>
    <property type="molecule type" value="Genomic_DNA"/>
</dbReference>